<keyword evidence="1" id="KW-0689">Ribosomal protein</keyword>
<evidence type="ECO:0000313" key="1">
    <source>
        <dbReference type="EMBL" id="SCU70104.1"/>
    </source>
</evidence>
<keyword evidence="2" id="KW-1185">Reference proteome</keyword>
<protein>
    <submittedName>
        <fullName evidence="1">Ribosomal protein L1p/L10e family, putative</fullName>
    </submittedName>
</protein>
<dbReference type="Proteomes" id="UP000195570">
    <property type="component" value="Unassembled WGS sequence"/>
</dbReference>
<dbReference type="EMBL" id="CZPT02001358">
    <property type="protein sequence ID" value="SCU70104.1"/>
    <property type="molecule type" value="Genomic_DNA"/>
</dbReference>
<organism evidence="1 2">
    <name type="scientific">Trypanosoma equiperdum</name>
    <dbReference type="NCBI Taxonomy" id="5694"/>
    <lineage>
        <taxon>Eukaryota</taxon>
        <taxon>Discoba</taxon>
        <taxon>Euglenozoa</taxon>
        <taxon>Kinetoplastea</taxon>
        <taxon>Metakinetoplastina</taxon>
        <taxon>Trypanosomatida</taxon>
        <taxon>Trypanosomatidae</taxon>
        <taxon>Trypanosoma</taxon>
    </lineage>
</organism>
<name>A0A1G4ICY7_TRYEQ</name>
<dbReference type="SUPFAM" id="SSF56808">
    <property type="entry name" value="Ribosomal protein L1"/>
    <property type="match status" value="1"/>
</dbReference>
<accession>A0A1G4ICY7</accession>
<dbReference type="InterPro" id="IPR028364">
    <property type="entry name" value="Ribosomal_uL1/biogenesis"/>
</dbReference>
<dbReference type="AlphaFoldDB" id="A0A1G4ICY7"/>
<reference evidence="1" key="1">
    <citation type="submission" date="2016-09" db="EMBL/GenBank/DDBJ databases">
        <authorList>
            <person name="Hebert L."/>
            <person name="Moumen B."/>
        </authorList>
    </citation>
    <scope>NUCLEOTIDE SEQUENCE [LARGE SCALE GENOMIC DNA]</scope>
    <source>
        <strain evidence="1">OVI</strain>
    </source>
</reference>
<proteinExistence type="predicted"/>
<comment type="caution">
    <text evidence="1">The sequence shown here is derived from an EMBL/GenBank/DDBJ whole genome shotgun (WGS) entry which is preliminary data.</text>
</comment>
<gene>
    <name evidence="1" type="ORF">TEOVI_000167300</name>
</gene>
<dbReference type="VEuPathDB" id="TriTrypDB:TEOVI_000167300"/>
<dbReference type="Pfam" id="PF00687">
    <property type="entry name" value="Ribosomal_L1"/>
    <property type="match status" value="1"/>
</dbReference>
<keyword evidence="1" id="KW-0687">Ribonucleoprotein</keyword>
<dbReference type="GO" id="GO:0005840">
    <property type="term" value="C:ribosome"/>
    <property type="evidence" value="ECO:0007669"/>
    <property type="project" value="UniProtKB-KW"/>
</dbReference>
<sequence>METPRSREALEKLCEFLLREAGHSEVSDTLEDLFATAPQKAFRKVDVEVAFLVSPVAHRVPLYYIVPHEIHQGSICIVTPPPQRRYKDEVLKLSEDGDAIFQRVKRVIDSNKLSVKFTHPVTVRALAKSFDNFFVYGVKKYPPQLTGEFCGHQRHPIWVPRRSPFAERIREAAKTVVVPRRGHNSVTCCIGHTGLSIEKLDENLRSFLTQLTNDPQGVTHENILRIRVMGMDYKNRCAGLPIFCHTFQIPRTLPEGEEEGRQTKKRKKE</sequence>
<dbReference type="InterPro" id="IPR023674">
    <property type="entry name" value="Ribosomal_uL1-like"/>
</dbReference>
<dbReference type="RefSeq" id="XP_067080977.1">
    <property type="nucleotide sequence ID" value="XM_067224876.1"/>
</dbReference>
<evidence type="ECO:0000313" key="2">
    <source>
        <dbReference type="Proteomes" id="UP000195570"/>
    </source>
</evidence>
<dbReference type="GeneID" id="92375613"/>